<organism evidence="8 9">
    <name type="scientific">Robbsia betulipollinis</name>
    <dbReference type="NCBI Taxonomy" id="2981849"/>
    <lineage>
        <taxon>Bacteria</taxon>
        <taxon>Pseudomonadati</taxon>
        <taxon>Pseudomonadota</taxon>
        <taxon>Betaproteobacteria</taxon>
        <taxon>Burkholderiales</taxon>
        <taxon>Burkholderiaceae</taxon>
        <taxon>Robbsia</taxon>
    </lineage>
</organism>
<keyword evidence="9" id="KW-1185">Reference proteome</keyword>
<evidence type="ECO:0000256" key="5">
    <source>
        <dbReference type="ARBA" id="ARBA00023163"/>
    </source>
</evidence>
<dbReference type="PANTHER" id="PTHR30293">
    <property type="entry name" value="TRANSCRIPTIONAL REGULATORY PROTEIN NAC-RELATED"/>
    <property type="match status" value="1"/>
</dbReference>
<evidence type="ECO:0000256" key="3">
    <source>
        <dbReference type="ARBA" id="ARBA00023125"/>
    </source>
</evidence>
<feature type="compositionally biased region" description="Basic and acidic residues" evidence="6">
    <location>
        <begin position="255"/>
        <end position="264"/>
    </location>
</feature>
<sequence length="363" mass="38573">MELRQLRYFVRVVERGSMGRAAVDLDIVTSALSQQIAKLERELSIRLLHRTSTGVAPTDAGVAFWRQAQLALRNIDAAVQGAQQARLAGHVSVGLAPSTAGILGLPFMQAMRARYPDIRLHMVEALSGNLATMLTARQLDLAVLFRVEPAHRGPAIHLLDESLFLMAAAALPGVPRKGPVRLAHLARLPLIMPSGSHGLRALLDQAFARTRHEPMIVAEIDGLAMLMDAVRGGLGATIQPGAALSRHATEAPTAPHEDGTPNALHKDGALRALHKDGALRALRVTDAHARRPNLLCSLPEAELSPAGLAARVVLGEVARALVREGRWRGARLPAADGVSAEARAAPAAHSPGHLAGTPRIHKS</sequence>
<comment type="caution">
    <text evidence="8">The sequence shown here is derived from an EMBL/GenBank/DDBJ whole genome shotgun (WGS) entry which is preliminary data.</text>
</comment>
<protein>
    <submittedName>
        <fullName evidence="8">LysR family transcriptional regulator</fullName>
    </submittedName>
</protein>
<evidence type="ECO:0000256" key="1">
    <source>
        <dbReference type="ARBA" id="ARBA00009437"/>
    </source>
</evidence>
<keyword evidence="3" id="KW-0238">DNA-binding</keyword>
<dbReference type="EMBL" id="JAPMXC010000010">
    <property type="protein sequence ID" value="MCY0389277.1"/>
    <property type="molecule type" value="Genomic_DNA"/>
</dbReference>
<dbReference type="SUPFAM" id="SSF53850">
    <property type="entry name" value="Periplasmic binding protein-like II"/>
    <property type="match status" value="1"/>
</dbReference>
<dbReference type="PROSITE" id="PS50931">
    <property type="entry name" value="HTH_LYSR"/>
    <property type="match status" value="1"/>
</dbReference>
<evidence type="ECO:0000313" key="8">
    <source>
        <dbReference type="EMBL" id="MCY0389277.1"/>
    </source>
</evidence>
<keyword evidence="5" id="KW-0804">Transcription</keyword>
<dbReference type="InterPro" id="IPR036388">
    <property type="entry name" value="WH-like_DNA-bd_sf"/>
</dbReference>
<evidence type="ECO:0000313" key="9">
    <source>
        <dbReference type="Proteomes" id="UP001082899"/>
    </source>
</evidence>
<comment type="similarity">
    <text evidence="1">Belongs to the LysR transcriptional regulatory family.</text>
</comment>
<proteinExistence type="inferred from homology"/>
<dbReference type="Gene3D" id="1.10.10.10">
    <property type="entry name" value="Winged helix-like DNA-binding domain superfamily/Winged helix DNA-binding domain"/>
    <property type="match status" value="1"/>
</dbReference>
<evidence type="ECO:0000259" key="7">
    <source>
        <dbReference type="PROSITE" id="PS50931"/>
    </source>
</evidence>
<evidence type="ECO:0000256" key="6">
    <source>
        <dbReference type="SAM" id="MobiDB-lite"/>
    </source>
</evidence>
<dbReference type="Gene3D" id="3.40.190.290">
    <property type="match status" value="1"/>
</dbReference>
<reference evidence="8" key="1">
    <citation type="submission" date="2022-11" db="EMBL/GenBank/DDBJ databases">
        <title>Robbsia betulipollinis sp. nov., isolated from pollen of birch (Betula pendula).</title>
        <authorList>
            <person name="Shi H."/>
            <person name="Ambika Manirajan B."/>
            <person name="Ratering S."/>
            <person name="Geissler-Plaum R."/>
            <person name="Schnell S."/>
        </authorList>
    </citation>
    <scope>NUCLEOTIDE SEQUENCE</scope>
    <source>
        <strain evidence="8">Bb-Pol-6</strain>
    </source>
</reference>
<dbReference type="InterPro" id="IPR036390">
    <property type="entry name" value="WH_DNA-bd_sf"/>
</dbReference>
<dbReference type="InterPro" id="IPR005119">
    <property type="entry name" value="LysR_subst-bd"/>
</dbReference>
<dbReference type="Pfam" id="PF00126">
    <property type="entry name" value="HTH_1"/>
    <property type="match status" value="1"/>
</dbReference>
<dbReference type="RefSeq" id="WP_267849177.1">
    <property type="nucleotide sequence ID" value="NZ_JAPMXC010000010.1"/>
</dbReference>
<keyword evidence="2" id="KW-0805">Transcription regulation</keyword>
<accession>A0ABT3ZS22</accession>
<evidence type="ECO:0000256" key="2">
    <source>
        <dbReference type="ARBA" id="ARBA00023015"/>
    </source>
</evidence>
<evidence type="ECO:0000256" key="4">
    <source>
        <dbReference type="ARBA" id="ARBA00023159"/>
    </source>
</evidence>
<dbReference type="Proteomes" id="UP001082899">
    <property type="component" value="Unassembled WGS sequence"/>
</dbReference>
<keyword evidence="4" id="KW-0010">Activator</keyword>
<feature type="domain" description="HTH lysR-type" evidence="7">
    <location>
        <begin position="1"/>
        <end position="58"/>
    </location>
</feature>
<feature type="region of interest" description="Disordered" evidence="6">
    <location>
        <begin position="244"/>
        <end position="264"/>
    </location>
</feature>
<dbReference type="InterPro" id="IPR000847">
    <property type="entry name" value="LysR_HTH_N"/>
</dbReference>
<feature type="region of interest" description="Disordered" evidence="6">
    <location>
        <begin position="342"/>
        <end position="363"/>
    </location>
</feature>
<dbReference type="PANTHER" id="PTHR30293:SF0">
    <property type="entry name" value="NITROGEN ASSIMILATION REGULATORY PROTEIN NAC"/>
    <property type="match status" value="1"/>
</dbReference>
<dbReference type="SUPFAM" id="SSF46785">
    <property type="entry name" value="Winged helix' DNA-binding domain"/>
    <property type="match status" value="1"/>
</dbReference>
<dbReference type="Pfam" id="PF03466">
    <property type="entry name" value="LysR_substrate"/>
    <property type="match status" value="1"/>
</dbReference>
<name>A0ABT3ZS22_9BURK</name>
<gene>
    <name evidence="8" type="ORF">OVY01_19195</name>
</gene>